<dbReference type="InterPro" id="IPR011053">
    <property type="entry name" value="Single_hybrid_motif"/>
</dbReference>
<dbReference type="Proteomes" id="UP000183090">
    <property type="component" value="Unassembled WGS sequence"/>
</dbReference>
<dbReference type="Gene3D" id="2.40.50.100">
    <property type="match status" value="1"/>
</dbReference>
<evidence type="ECO:0000313" key="5">
    <source>
        <dbReference type="EMBL" id="SFK89530.1"/>
    </source>
</evidence>
<dbReference type="InterPro" id="IPR000089">
    <property type="entry name" value="Biotin_lipoyl"/>
</dbReference>
<dbReference type="CDD" id="cd06850">
    <property type="entry name" value="biotinyl_domain"/>
    <property type="match status" value="1"/>
</dbReference>
<feature type="domain" description="Lipoyl-binding" evidence="3">
    <location>
        <begin position="62"/>
        <end position="139"/>
    </location>
</feature>
<dbReference type="OrthoDB" id="9811735at2"/>
<proteinExistence type="predicted"/>
<dbReference type="AlphaFoldDB" id="A0A0F7D4P3"/>
<protein>
    <submittedName>
        <fullName evidence="5">Biotin carboxyl carrier protein</fullName>
    </submittedName>
</protein>
<dbReference type="PANTHER" id="PTHR45266">
    <property type="entry name" value="OXALOACETATE DECARBOXYLASE ALPHA CHAIN"/>
    <property type="match status" value="1"/>
</dbReference>
<dbReference type="EMBL" id="CP011366">
    <property type="protein sequence ID" value="AKG74585.1"/>
    <property type="molecule type" value="Genomic_DNA"/>
</dbReference>
<dbReference type="EMBL" id="FOTB01000005">
    <property type="protein sequence ID" value="SFK89530.1"/>
    <property type="molecule type" value="Genomic_DNA"/>
</dbReference>
<reference evidence="5 7" key="3">
    <citation type="submission" date="2016-10" db="EMBL/GenBank/DDBJ databases">
        <authorList>
            <person name="Varghese N."/>
            <person name="Submissions S."/>
        </authorList>
    </citation>
    <scope>NUCLEOTIDE SEQUENCE [LARGE SCALE GENOMIC DNA]</scope>
    <source>
        <strain evidence="5 7">CGMCC 1.6501</strain>
    </source>
</reference>
<organism evidence="5 7">
    <name type="scientific">Salinicoccus halodurans</name>
    <dbReference type="NCBI Taxonomy" id="407035"/>
    <lineage>
        <taxon>Bacteria</taxon>
        <taxon>Bacillati</taxon>
        <taxon>Bacillota</taxon>
        <taxon>Bacilli</taxon>
        <taxon>Bacillales</taxon>
        <taxon>Staphylococcaceae</taxon>
        <taxon>Salinicoccus</taxon>
    </lineage>
</organism>
<dbReference type="Proteomes" id="UP000034029">
    <property type="component" value="Chromosome"/>
</dbReference>
<reference evidence="4 6" key="1">
    <citation type="journal article" date="2015" name="Int. J. Syst. Evol. Microbiol.">
        <title>Complete genome sequence of Salinicoccus halodurans H3B36, isolated from the Qaidam Basin in China.</title>
        <authorList>
            <person name="Jiang K."/>
            <person name="Xue Y."/>
            <person name="Ma Y."/>
        </authorList>
    </citation>
    <scope>NUCLEOTIDE SEQUENCE [LARGE SCALE GENOMIC DNA]</scope>
    <source>
        <strain evidence="4 6">H3B36</strain>
    </source>
</reference>
<dbReference type="InterPro" id="IPR050709">
    <property type="entry name" value="Biotin_Carboxyl_Carrier/Decarb"/>
</dbReference>
<dbReference type="SUPFAM" id="SSF51230">
    <property type="entry name" value="Single hybrid motif"/>
    <property type="match status" value="1"/>
</dbReference>
<dbReference type="PROSITE" id="PS50968">
    <property type="entry name" value="BIOTINYL_LIPOYL"/>
    <property type="match status" value="1"/>
</dbReference>
<evidence type="ECO:0000313" key="7">
    <source>
        <dbReference type="Proteomes" id="UP000183090"/>
    </source>
</evidence>
<sequence length="143" mass="15269">MDIEKIRELIKLAKEEDLKVLRVGDMDSEVHIETKGGGTAVVTENGDGSRAAGSGGSSAPGLHTVKATQVGTFYTHKEEDSNENFVEAGDAVSAGDQIGMIEAMKVFNDVFADADGLVEEILAENGDTVEYDQPLITIRPKED</sequence>
<dbReference type="Pfam" id="PF00364">
    <property type="entry name" value="Biotin_lipoyl"/>
    <property type="match status" value="1"/>
</dbReference>
<keyword evidence="6" id="KW-1185">Reference proteome</keyword>
<evidence type="ECO:0000259" key="3">
    <source>
        <dbReference type="PROSITE" id="PS50968"/>
    </source>
</evidence>
<dbReference type="KEGG" id="shv:AAT16_10510"/>
<dbReference type="RefSeq" id="WP_046790767.1">
    <property type="nucleotide sequence ID" value="NZ_CP011366.1"/>
</dbReference>
<evidence type="ECO:0000313" key="6">
    <source>
        <dbReference type="Proteomes" id="UP000034029"/>
    </source>
</evidence>
<reference evidence="6" key="2">
    <citation type="submission" date="2015-04" db="EMBL/GenBank/DDBJ databases">
        <title>Complete genome sequence of Salinicoccus halodurans strain H3B36, isolated from the Qaidam basin of China.</title>
        <authorList>
            <person name="Ma Y."/>
            <person name="Jiang K."/>
            <person name="Xue Y."/>
        </authorList>
    </citation>
    <scope>NUCLEOTIDE SEQUENCE [LARGE SCALE GENOMIC DNA]</scope>
    <source>
        <strain evidence="6">H3B36</strain>
    </source>
</reference>
<dbReference type="PANTHER" id="PTHR45266:SF3">
    <property type="entry name" value="OXALOACETATE DECARBOXYLASE ALPHA CHAIN"/>
    <property type="match status" value="1"/>
</dbReference>
<name>A0A0F7D4P3_9STAP</name>
<gene>
    <name evidence="4" type="ORF">AAT16_10510</name>
    <name evidence="5" type="ORF">SAMN05216235_2354</name>
</gene>
<dbReference type="PROSITE" id="PS00188">
    <property type="entry name" value="BIOTIN"/>
    <property type="match status" value="1"/>
</dbReference>
<accession>A0A0F7D4P3</accession>
<feature type="region of interest" description="Disordered" evidence="2">
    <location>
        <begin position="36"/>
        <end position="62"/>
    </location>
</feature>
<dbReference type="InterPro" id="IPR001882">
    <property type="entry name" value="Biotin_BS"/>
</dbReference>
<evidence type="ECO:0000256" key="1">
    <source>
        <dbReference type="ARBA" id="ARBA00023267"/>
    </source>
</evidence>
<evidence type="ECO:0000256" key="2">
    <source>
        <dbReference type="SAM" id="MobiDB-lite"/>
    </source>
</evidence>
<evidence type="ECO:0000313" key="4">
    <source>
        <dbReference type="EMBL" id="AKG74585.1"/>
    </source>
</evidence>
<keyword evidence="1" id="KW-0092">Biotin</keyword>